<dbReference type="OrthoDB" id="3579809at2"/>
<dbReference type="RefSeq" id="WP_141380429.1">
    <property type="nucleotide sequence ID" value="NZ_BJNA01000023.1"/>
</dbReference>
<evidence type="ECO:0008006" key="3">
    <source>
        <dbReference type="Google" id="ProtNLM"/>
    </source>
</evidence>
<proteinExistence type="predicted"/>
<organism evidence="1 2">
    <name type="scientific">Microbacterium lacticum</name>
    <dbReference type="NCBI Taxonomy" id="33885"/>
    <lineage>
        <taxon>Bacteria</taxon>
        <taxon>Bacillati</taxon>
        <taxon>Actinomycetota</taxon>
        <taxon>Actinomycetes</taxon>
        <taxon>Micrococcales</taxon>
        <taxon>Microbacteriaceae</taxon>
        <taxon>Microbacterium</taxon>
    </lineage>
</organism>
<dbReference type="Proteomes" id="UP000319804">
    <property type="component" value="Unassembled WGS sequence"/>
</dbReference>
<dbReference type="EMBL" id="VFPS01000006">
    <property type="protein sequence ID" value="TQM90946.1"/>
    <property type="molecule type" value="Genomic_DNA"/>
</dbReference>
<dbReference type="AlphaFoldDB" id="A0A4Y3ULH8"/>
<reference evidence="1 2" key="1">
    <citation type="submission" date="2019-06" db="EMBL/GenBank/DDBJ databases">
        <title>Sequencing the genomes of 1000 actinobacteria strains.</title>
        <authorList>
            <person name="Klenk H.-P."/>
        </authorList>
    </citation>
    <scope>NUCLEOTIDE SEQUENCE [LARGE SCALE GENOMIC DNA]</scope>
    <source>
        <strain evidence="1 2">DSM 20427</strain>
    </source>
</reference>
<evidence type="ECO:0000313" key="2">
    <source>
        <dbReference type="Proteomes" id="UP000319804"/>
    </source>
</evidence>
<accession>A0A4Y3ULH8</accession>
<protein>
    <recommendedName>
        <fullName evidence="3">Sigma-70-like protein</fullName>
    </recommendedName>
</protein>
<comment type="caution">
    <text evidence="1">The sequence shown here is derived from an EMBL/GenBank/DDBJ whole genome shotgun (WGS) entry which is preliminary data.</text>
</comment>
<name>A0A4Y3ULH8_9MICO</name>
<keyword evidence="2" id="KW-1185">Reference proteome</keyword>
<sequence length="108" mass="12065">MDEQRYRVTLDGDDRINLRLALRGLLDAQTRGNMNRRGNGSGKRNRSLLRLEIALAVQEMIREEVHESVAAARENGATWEQIAALTGHASRGSAARYFSGIRVSQNET</sequence>
<evidence type="ECO:0000313" key="1">
    <source>
        <dbReference type="EMBL" id="TQM90946.1"/>
    </source>
</evidence>
<gene>
    <name evidence="1" type="ORF">FHX68_2800</name>
</gene>